<evidence type="ECO:0000256" key="3">
    <source>
        <dbReference type="ARBA" id="ARBA00022544"/>
    </source>
</evidence>
<dbReference type="Gene3D" id="3.30.300.210">
    <property type="entry name" value="Nutrient germinant receptor protein C, domain 3"/>
    <property type="match status" value="1"/>
</dbReference>
<comment type="similarity">
    <text evidence="2">Belongs to the GerABKC lipoprotein family.</text>
</comment>
<dbReference type="Proteomes" id="UP000192660">
    <property type="component" value="Unassembled WGS sequence"/>
</dbReference>
<dbReference type="GO" id="GO:0009847">
    <property type="term" value="P:spore germination"/>
    <property type="evidence" value="ECO:0007669"/>
    <property type="project" value="InterPro"/>
</dbReference>
<proteinExistence type="inferred from homology"/>
<keyword evidence="5" id="KW-0472">Membrane</keyword>
<gene>
    <name evidence="11" type="ORF">SAMN00768000_1848</name>
</gene>
<protein>
    <submittedName>
        <fullName evidence="11">Spore germination B3/ GerAC like, C-terminal</fullName>
    </submittedName>
</protein>
<dbReference type="Pfam" id="PF05504">
    <property type="entry name" value="Spore_GerAC"/>
    <property type="match status" value="1"/>
</dbReference>
<evidence type="ECO:0000256" key="8">
    <source>
        <dbReference type="SAM" id="SignalP"/>
    </source>
</evidence>
<evidence type="ECO:0000256" key="6">
    <source>
        <dbReference type="ARBA" id="ARBA00023139"/>
    </source>
</evidence>
<keyword evidence="6" id="KW-0564">Palmitate</keyword>
<dbReference type="InterPro" id="IPR038501">
    <property type="entry name" value="Spore_GerAC_C_sf"/>
</dbReference>
<dbReference type="OrthoDB" id="9816067at2"/>
<feature type="chain" id="PRO_5039712580" evidence="8">
    <location>
        <begin position="24"/>
        <end position="363"/>
    </location>
</feature>
<evidence type="ECO:0000313" key="11">
    <source>
        <dbReference type="EMBL" id="SMC04804.1"/>
    </source>
</evidence>
<evidence type="ECO:0000256" key="7">
    <source>
        <dbReference type="ARBA" id="ARBA00023288"/>
    </source>
</evidence>
<feature type="signal peptide" evidence="8">
    <location>
        <begin position="1"/>
        <end position="23"/>
    </location>
</feature>
<dbReference type="GO" id="GO:0016020">
    <property type="term" value="C:membrane"/>
    <property type="evidence" value="ECO:0007669"/>
    <property type="project" value="UniProtKB-SubCell"/>
</dbReference>
<keyword evidence="7" id="KW-0449">Lipoprotein</keyword>
<organism evidence="11 12">
    <name type="scientific">Sulfobacillus thermosulfidooxidans (strain DSM 9293 / VKM B-1269 / AT-1)</name>
    <dbReference type="NCBI Taxonomy" id="929705"/>
    <lineage>
        <taxon>Bacteria</taxon>
        <taxon>Bacillati</taxon>
        <taxon>Bacillota</taxon>
        <taxon>Clostridia</taxon>
        <taxon>Eubacteriales</taxon>
        <taxon>Clostridiales Family XVII. Incertae Sedis</taxon>
        <taxon>Sulfobacillus</taxon>
    </lineage>
</organism>
<keyword evidence="4 8" id="KW-0732">Signal</keyword>
<evidence type="ECO:0000256" key="1">
    <source>
        <dbReference type="ARBA" id="ARBA00004635"/>
    </source>
</evidence>
<feature type="domain" description="Spore germination GerAC-like C-terminal" evidence="9">
    <location>
        <begin position="223"/>
        <end position="335"/>
    </location>
</feature>
<keyword evidence="3" id="KW-0309">Germination</keyword>
<dbReference type="STRING" id="28034.BFX07_01900"/>
<evidence type="ECO:0000259" key="9">
    <source>
        <dbReference type="Pfam" id="PF05504"/>
    </source>
</evidence>
<dbReference type="InterPro" id="IPR057336">
    <property type="entry name" value="GerAC_N"/>
</dbReference>
<evidence type="ECO:0000256" key="4">
    <source>
        <dbReference type="ARBA" id="ARBA00022729"/>
    </source>
</evidence>
<dbReference type="PANTHER" id="PTHR35789:SF1">
    <property type="entry name" value="SPORE GERMINATION PROTEIN B3"/>
    <property type="match status" value="1"/>
</dbReference>
<name>A0A1W1WES5_SULTA</name>
<evidence type="ECO:0000259" key="10">
    <source>
        <dbReference type="Pfam" id="PF25198"/>
    </source>
</evidence>
<sequence>MNKRIVSKVLVVGLLALSLTGCWDSKALEHRGIVLAVGVDKTKSPGEYKWIFVFPNVTLSPSSLSNIKPNQEYYAVSVHATTFPQALMRAQEKSSRALYLGQLQTLVWSCHLSWQQLWPVINAINAEGTVPKTYWTMAAEAPLEPIVEYVSPQVVPPRTFLSAYFECKNCQPIRLRQSGWQFWSHGVSAGISPFTPLVSLTGKDFRIRHIVAYPSGGHPVIFSHQETEGFGYLTGRVQKTSLSFAWNQDLVNVTTMHEHRALSIHQIGHTLDVKENIRLSGYIDEVAGHQIMQLSSQQAVITQAEHEILQACLDAIHRANATKVDPFGYAEQIFWFGTHSSAFMPIHAQITVTISVKGEGILR</sequence>
<accession>A0A1W1WES5</accession>
<dbReference type="PROSITE" id="PS51257">
    <property type="entry name" value="PROKAR_LIPOPROTEIN"/>
    <property type="match status" value="1"/>
</dbReference>
<dbReference type="AlphaFoldDB" id="A0A1W1WES5"/>
<dbReference type="PANTHER" id="PTHR35789">
    <property type="entry name" value="SPORE GERMINATION PROTEIN B3"/>
    <property type="match status" value="1"/>
</dbReference>
<evidence type="ECO:0000313" key="12">
    <source>
        <dbReference type="Proteomes" id="UP000192660"/>
    </source>
</evidence>
<dbReference type="InterPro" id="IPR008844">
    <property type="entry name" value="Spore_GerAC-like"/>
</dbReference>
<evidence type="ECO:0000256" key="2">
    <source>
        <dbReference type="ARBA" id="ARBA00007886"/>
    </source>
</evidence>
<feature type="domain" description="Spore germination protein N-terminal" evidence="10">
    <location>
        <begin position="24"/>
        <end position="199"/>
    </location>
</feature>
<comment type="subcellular location">
    <subcellularLocation>
        <location evidence="1">Membrane</location>
        <topology evidence="1">Lipid-anchor</topology>
    </subcellularLocation>
</comment>
<reference evidence="12" key="1">
    <citation type="submission" date="2017-04" db="EMBL/GenBank/DDBJ databases">
        <authorList>
            <person name="Varghese N."/>
            <person name="Submissions S."/>
        </authorList>
    </citation>
    <scope>NUCLEOTIDE SEQUENCE [LARGE SCALE GENOMIC DNA]</scope>
    <source>
        <strain evidence="12">DSM 9293</strain>
    </source>
</reference>
<dbReference type="EMBL" id="FWWY01000001">
    <property type="protein sequence ID" value="SMC04804.1"/>
    <property type="molecule type" value="Genomic_DNA"/>
</dbReference>
<dbReference type="RefSeq" id="WP_084661344.1">
    <property type="nucleotide sequence ID" value="NZ_FWWY01000001.1"/>
</dbReference>
<keyword evidence="12" id="KW-1185">Reference proteome</keyword>
<dbReference type="InterPro" id="IPR046953">
    <property type="entry name" value="Spore_GerAC-like_C"/>
</dbReference>
<dbReference type="Pfam" id="PF25198">
    <property type="entry name" value="Spore_GerAC_N"/>
    <property type="match status" value="1"/>
</dbReference>
<evidence type="ECO:0000256" key="5">
    <source>
        <dbReference type="ARBA" id="ARBA00023136"/>
    </source>
</evidence>